<dbReference type="AlphaFoldDB" id="A6IRG6"/>
<dbReference type="EMBL" id="CH473967">
    <property type="protein sequence ID" value="EDM11319.1"/>
    <property type="molecule type" value="Genomic_DNA"/>
</dbReference>
<evidence type="ECO:0000313" key="2">
    <source>
        <dbReference type="Proteomes" id="UP000234681"/>
    </source>
</evidence>
<name>A6IRG6_RAT</name>
<protein>
    <submittedName>
        <fullName evidence="1">Protein disulfide isomerase-associated 5, isoform CRA_e</fullName>
    </submittedName>
</protein>
<evidence type="ECO:0000313" key="1">
    <source>
        <dbReference type="EMBL" id="EDM11319.1"/>
    </source>
</evidence>
<sequence>MANTQTLAGCGLLERTRQSSRKWCELLPSDCLCCCRLCQGQEPRPVSAGVREGLPHLPLLPLWEACRKV</sequence>
<reference evidence="2" key="1">
    <citation type="submission" date="2005-09" db="EMBL/GenBank/DDBJ databases">
        <authorList>
            <person name="Mural R.J."/>
            <person name="Li P.W."/>
            <person name="Adams M.D."/>
            <person name="Amanatides P.G."/>
            <person name="Baden-Tillson H."/>
            <person name="Barnstead M."/>
            <person name="Chin S.H."/>
            <person name="Dew I."/>
            <person name="Evans C.A."/>
            <person name="Ferriera S."/>
            <person name="Flanigan M."/>
            <person name="Fosler C."/>
            <person name="Glodek A."/>
            <person name="Gu Z."/>
            <person name="Holt R.A."/>
            <person name="Jennings D."/>
            <person name="Kraft C.L."/>
            <person name="Lu F."/>
            <person name="Nguyen T."/>
            <person name="Nusskern D.R."/>
            <person name="Pfannkoch C.M."/>
            <person name="Sitter C."/>
            <person name="Sutton G.G."/>
            <person name="Venter J.C."/>
            <person name="Wang Z."/>
            <person name="Woodage T."/>
            <person name="Zheng X.H."/>
            <person name="Zhong F."/>
        </authorList>
    </citation>
    <scope>NUCLEOTIDE SEQUENCE [LARGE SCALE GENOMIC DNA]</scope>
    <source>
        <strain>BN</strain>
        <strain evidence="2">Sprague-Dawley</strain>
    </source>
</reference>
<accession>A6IRG6</accession>
<dbReference type="Proteomes" id="UP000234681">
    <property type="component" value="Chromosome 11"/>
</dbReference>
<organism evidence="1 2">
    <name type="scientific">Rattus norvegicus</name>
    <name type="common">Rat</name>
    <dbReference type="NCBI Taxonomy" id="10116"/>
    <lineage>
        <taxon>Eukaryota</taxon>
        <taxon>Metazoa</taxon>
        <taxon>Chordata</taxon>
        <taxon>Craniata</taxon>
        <taxon>Vertebrata</taxon>
        <taxon>Euteleostomi</taxon>
        <taxon>Mammalia</taxon>
        <taxon>Eutheria</taxon>
        <taxon>Euarchontoglires</taxon>
        <taxon>Glires</taxon>
        <taxon>Rodentia</taxon>
        <taxon>Myomorpha</taxon>
        <taxon>Muroidea</taxon>
        <taxon>Muridae</taxon>
        <taxon>Murinae</taxon>
        <taxon>Rattus</taxon>
    </lineage>
</organism>
<proteinExistence type="predicted"/>
<evidence type="ECO:0000313" key="3">
    <source>
        <dbReference type="RGD" id="1359236"/>
    </source>
</evidence>
<gene>
    <name evidence="1 3" type="primary">Pdia5</name>
    <name evidence="1" type="ORF">rCG_53008</name>
</gene>
<keyword evidence="1" id="KW-0413">Isomerase</keyword>
<dbReference type="GO" id="GO:0016853">
    <property type="term" value="F:isomerase activity"/>
    <property type="evidence" value="ECO:0007669"/>
    <property type="project" value="UniProtKB-KW"/>
</dbReference>
<dbReference type="RGD" id="1359236">
    <property type="gene designation" value="Pdia5"/>
</dbReference>